<name>A0A829Y7W2_9GAMM</name>
<proteinExistence type="predicted"/>
<protein>
    <submittedName>
        <fullName evidence="2">Uncharacterized protein</fullName>
    </submittedName>
</protein>
<evidence type="ECO:0000313" key="3">
    <source>
        <dbReference type="Proteomes" id="UP000445000"/>
    </source>
</evidence>
<dbReference type="Proteomes" id="UP000445000">
    <property type="component" value="Unassembled WGS sequence"/>
</dbReference>
<feature type="chain" id="PRO_5032952858" evidence="1">
    <location>
        <begin position="23"/>
        <end position="364"/>
    </location>
</feature>
<dbReference type="RefSeq" id="WP_161811032.1">
    <property type="nucleotide sequence ID" value="NZ_BLJN01000001.1"/>
</dbReference>
<dbReference type="InterPro" id="IPR021523">
    <property type="entry name" value="DUF3187"/>
</dbReference>
<comment type="caution">
    <text evidence="2">The sequence shown here is derived from an EMBL/GenBank/DDBJ whole genome shotgun (WGS) entry which is preliminary data.</text>
</comment>
<evidence type="ECO:0000256" key="1">
    <source>
        <dbReference type="SAM" id="SignalP"/>
    </source>
</evidence>
<sequence>MTAGRGCFALLVICFCGSAASAADQDEWNHPGLLRGRDLTPFGLFRLDMLPAHTVDARQDSFAVEVLTAYQNTFVMSDNVREYLETRNAIRQPLSRADADEILSMGRDAYYVDAEVGLIDVVIHKRLSTWWTSYVSLPYIGYGRGVLDNTIESFHDAVGFSQQGRDLVARNQFQMVYNVRGASFSQLAQTPGGWGDPVFGFRYSLPEPRYGWDVVFELAAKFAIDGERFLLSTGRDDYGTQLTLQRTWGRHAAYIAGSAVYYAGGPETPADEHQIIPTALLGYGFGITRNTTAILQAYASRSTVQDAEDVEELTENKYQLSIGLQQRVGHVQWSLAITENISNFSNTPDIGAQLGLAYFPIARR</sequence>
<dbReference type="Pfam" id="PF11383">
    <property type="entry name" value="DUF3187"/>
    <property type="match status" value="1"/>
</dbReference>
<accession>A0A829Y7W2</accession>
<dbReference type="EMBL" id="BLJN01000001">
    <property type="protein sequence ID" value="GFE79357.1"/>
    <property type="molecule type" value="Genomic_DNA"/>
</dbReference>
<feature type="signal peptide" evidence="1">
    <location>
        <begin position="1"/>
        <end position="22"/>
    </location>
</feature>
<reference evidence="3" key="1">
    <citation type="submission" date="2020-01" db="EMBL/GenBank/DDBJ databases">
        <title>'Steroidobacter agaridevorans' sp. nov., agar-degrading bacteria isolated from rhizosphere soils.</title>
        <authorList>
            <person name="Ikenaga M."/>
            <person name="Kataoka M."/>
            <person name="Murouchi A."/>
            <person name="Katsuragi S."/>
            <person name="Sakai M."/>
        </authorList>
    </citation>
    <scope>NUCLEOTIDE SEQUENCE [LARGE SCALE GENOMIC DNA]</scope>
    <source>
        <strain evidence="3">YU21-B</strain>
    </source>
</reference>
<organism evidence="2 3">
    <name type="scientific">Steroidobacter agaridevorans</name>
    <dbReference type="NCBI Taxonomy" id="2695856"/>
    <lineage>
        <taxon>Bacteria</taxon>
        <taxon>Pseudomonadati</taxon>
        <taxon>Pseudomonadota</taxon>
        <taxon>Gammaproteobacteria</taxon>
        <taxon>Steroidobacterales</taxon>
        <taxon>Steroidobacteraceae</taxon>
        <taxon>Steroidobacter</taxon>
    </lineage>
</organism>
<keyword evidence="1" id="KW-0732">Signal</keyword>
<keyword evidence="3" id="KW-1185">Reference proteome</keyword>
<evidence type="ECO:0000313" key="2">
    <source>
        <dbReference type="EMBL" id="GFE79357.1"/>
    </source>
</evidence>
<dbReference type="AlphaFoldDB" id="A0A829Y7W2"/>
<gene>
    <name evidence="2" type="ORF">GCM10011487_13570</name>
</gene>